<dbReference type="Proteomes" id="UP000002011">
    <property type="component" value="Chromosome"/>
</dbReference>
<dbReference type="InterPro" id="IPR005181">
    <property type="entry name" value="SASA"/>
</dbReference>
<accession>C6VYE2</accession>
<feature type="chain" id="PRO_5002969285" description="Sialate O-acetylesterase domain-containing protein" evidence="2">
    <location>
        <begin position="23"/>
        <end position="665"/>
    </location>
</feature>
<dbReference type="InterPro" id="IPR013783">
    <property type="entry name" value="Ig-like_fold"/>
</dbReference>
<protein>
    <recommendedName>
        <fullName evidence="7">Sialate O-acetylesterase domain-containing protein</fullName>
    </recommendedName>
</protein>
<dbReference type="EMBL" id="CP001619">
    <property type="protein sequence ID" value="ACT91621.1"/>
    <property type="molecule type" value="Genomic_DNA"/>
</dbReference>
<dbReference type="Gene3D" id="2.60.40.10">
    <property type="entry name" value="Immunoglobulins"/>
    <property type="match status" value="1"/>
</dbReference>
<keyword evidence="6" id="KW-1185">Reference proteome</keyword>
<dbReference type="NCBIfam" id="TIGR04183">
    <property type="entry name" value="Por_Secre_tail"/>
    <property type="match status" value="1"/>
</dbReference>
<evidence type="ECO:0008006" key="7">
    <source>
        <dbReference type="Google" id="ProtNLM"/>
    </source>
</evidence>
<proteinExistence type="predicted"/>
<dbReference type="InterPro" id="IPR036514">
    <property type="entry name" value="SGNH_hydro_sf"/>
</dbReference>
<evidence type="ECO:0000259" key="3">
    <source>
        <dbReference type="Pfam" id="PF03629"/>
    </source>
</evidence>
<evidence type="ECO:0000259" key="4">
    <source>
        <dbReference type="Pfam" id="PF18962"/>
    </source>
</evidence>
<dbReference type="eggNOG" id="COG3391">
    <property type="taxonomic scope" value="Bacteria"/>
</dbReference>
<feature type="domain" description="Sialate O-acetylesterase" evidence="3">
    <location>
        <begin position="127"/>
        <end position="335"/>
    </location>
</feature>
<dbReference type="InterPro" id="IPR026444">
    <property type="entry name" value="Secre_tail"/>
</dbReference>
<dbReference type="AlphaFoldDB" id="C6VYE2"/>
<dbReference type="Pfam" id="PF18962">
    <property type="entry name" value="Por_Secre_tail"/>
    <property type="match status" value="1"/>
</dbReference>
<feature type="signal peptide" evidence="2">
    <location>
        <begin position="1"/>
        <end position="22"/>
    </location>
</feature>
<feature type="domain" description="Secretion system C-terminal sorting" evidence="4">
    <location>
        <begin position="600"/>
        <end position="661"/>
    </location>
</feature>
<evidence type="ECO:0000256" key="1">
    <source>
        <dbReference type="ARBA" id="ARBA00022801"/>
    </source>
</evidence>
<evidence type="ECO:0000313" key="5">
    <source>
        <dbReference type="EMBL" id="ACT91621.1"/>
    </source>
</evidence>
<dbReference type="Gene3D" id="3.40.50.1110">
    <property type="entry name" value="SGNH hydrolase"/>
    <property type="match status" value="1"/>
</dbReference>
<evidence type="ECO:0000256" key="2">
    <source>
        <dbReference type="SAM" id="SignalP"/>
    </source>
</evidence>
<name>C6VYE2_DYAFD</name>
<keyword evidence="2" id="KW-0732">Signal</keyword>
<dbReference type="OrthoDB" id="1488710at2"/>
<organism evidence="5 6">
    <name type="scientific">Dyadobacter fermentans (strain ATCC 700827 / DSM 18053 / CIP 107007 / KCTC 52180 / NS114)</name>
    <dbReference type="NCBI Taxonomy" id="471854"/>
    <lineage>
        <taxon>Bacteria</taxon>
        <taxon>Pseudomonadati</taxon>
        <taxon>Bacteroidota</taxon>
        <taxon>Cytophagia</taxon>
        <taxon>Cytophagales</taxon>
        <taxon>Spirosomataceae</taxon>
        <taxon>Dyadobacter</taxon>
    </lineage>
</organism>
<dbReference type="Pfam" id="PF03629">
    <property type="entry name" value="SASA"/>
    <property type="match status" value="1"/>
</dbReference>
<dbReference type="KEGG" id="dfe:Dfer_0352"/>
<dbReference type="HOGENOM" id="CLU_414903_0_0_10"/>
<dbReference type="SUPFAM" id="SSF52266">
    <property type="entry name" value="SGNH hydrolase"/>
    <property type="match status" value="1"/>
</dbReference>
<dbReference type="eggNOG" id="COG2755">
    <property type="taxonomic scope" value="Bacteria"/>
</dbReference>
<gene>
    <name evidence="5" type="ordered locus">Dfer_0352</name>
</gene>
<evidence type="ECO:0000313" key="6">
    <source>
        <dbReference type="Proteomes" id="UP000002011"/>
    </source>
</evidence>
<dbReference type="GO" id="GO:0016788">
    <property type="term" value="F:hydrolase activity, acting on ester bonds"/>
    <property type="evidence" value="ECO:0007669"/>
    <property type="project" value="UniProtKB-ARBA"/>
</dbReference>
<reference evidence="5 6" key="1">
    <citation type="journal article" date="2009" name="Stand. Genomic Sci.">
        <title>Complete genome sequence of Dyadobacter fermentans type strain (NS114).</title>
        <authorList>
            <person name="Lang E."/>
            <person name="Lapidus A."/>
            <person name="Chertkov O."/>
            <person name="Brettin T."/>
            <person name="Detter J.C."/>
            <person name="Han C."/>
            <person name="Copeland A."/>
            <person name="Glavina Del Rio T."/>
            <person name="Nolan M."/>
            <person name="Chen F."/>
            <person name="Lucas S."/>
            <person name="Tice H."/>
            <person name="Cheng J.F."/>
            <person name="Land M."/>
            <person name="Hauser L."/>
            <person name="Chang Y.J."/>
            <person name="Jeffries C.D."/>
            <person name="Kopitz M."/>
            <person name="Bruce D."/>
            <person name="Goodwin L."/>
            <person name="Pitluck S."/>
            <person name="Ovchinnikova G."/>
            <person name="Pati A."/>
            <person name="Ivanova N."/>
            <person name="Mavrommatis K."/>
            <person name="Chen A."/>
            <person name="Palaniappan K."/>
            <person name="Chain P."/>
            <person name="Bristow J."/>
            <person name="Eisen J.A."/>
            <person name="Markowitz V."/>
            <person name="Hugenholtz P."/>
            <person name="Goker M."/>
            <person name="Rohde M."/>
            <person name="Kyrpides N.C."/>
            <person name="Klenk H.P."/>
        </authorList>
    </citation>
    <scope>NUCLEOTIDE SEQUENCE [LARGE SCALE GENOMIC DNA]</scope>
    <source>
        <strain evidence="6">ATCC 700827 / DSM 18053 / CIP 107007 / KCTC 52180 / NS114</strain>
    </source>
</reference>
<sequence length="665" mass="72712">MKRNLSLFSTIFILTASLNVFSQVVVTFPTERAVFQRDNANEADVYIGGYVTQAYQRIEARLTPRVAGEGTPSPADGSWAILDNEISAGQFLGSLRVKGGWYQLEVRGVNAGGTSAAASVARVGVGEVFVVAGQSNATGGDSNPNGPGAAHDQVNSVDFQNVNPANSTITPYPDVQLPCPAFVHLDAQTKMAPFGNYAWCWGSFGDKIYEKFRVPVMIFNAGWSSTGINNWKQTTDPNGITTSAFGYTFPTGLPFGHLRLALNNYIAQLGVRAVLWHQGETDNLLEQPGDDTYSRYLSGLWDVVNASRNLSGKPNLAWVVARASRFTVNNISRVSTNVVNAQNELINNDGLYPHVFQGPETDPYYSIEYRHDEVHFRGDGVTQSPDGQIYSGLLHLAGFWSDKITPEFLSQSNPYAATPPPAVAAVYVPGGTQVTFTGPSVPGGHQYNWLMGDNCNQVQHTSQQWTVGAGLYKLKVIDPNRNAVFSPTLFVSGSALPVTWQSFTARVGDHGRVVLNWSTASELNASHFEVQRSTDSRTFATVKAVNAAGNSRASSYYEYEDEYLPKGTYYYRLRQIDADGQSDLTRIVSVRIDGNEAVRIYPNPATDVITIESAGALNRIDIYTSTGRLIRRSQTLEKSMQVNIADLPTGLYVVNVDGREFKIVK</sequence>
<dbReference type="STRING" id="471854.Dfer_0352"/>
<keyword evidence="1" id="KW-0378">Hydrolase</keyword>
<dbReference type="RefSeq" id="WP_012779969.1">
    <property type="nucleotide sequence ID" value="NC_013037.1"/>
</dbReference>